<comment type="subcellular location">
    <subcellularLocation>
        <location evidence="6">Preautophagosomal structure membrane</location>
        <topology evidence="6">Peripheral membrane protein</topology>
    </subcellularLocation>
</comment>
<dbReference type="EMBL" id="JAKJXP020000040">
    <property type="protein sequence ID" value="KAK7752246.1"/>
    <property type="molecule type" value="Genomic_DNA"/>
</dbReference>
<evidence type="ECO:0000256" key="6">
    <source>
        <dbReference type="RuleBase" id="RU361201"/>
    </source>
</evidence>
<dbReference type="GO" id="GO:0019776">
    <property type="term" value="F:Atg8-family ligase activity"/>
    <property type="evidence" value="ECO:0007669"/>
    <property type="project" value="TreeGrafter"/>
</dbReference>
<gene>
    <name evidence="8" type="primary">atg12</name>
    <name evidence="8" type="ORF">SLS62_005780</name>
</gene>
<dbReference type="GO" id="GO:0034045">
    <property type="term" value="C:phagophore assembly site membrane"/>
    <property type="evidence" value="ECO:0007669"/>
    <property type="project" value="UniProtKB-SubCell"/>
</dbReference>
<dbReference type="GO" id="GO:0034727">
    <property type="term" value="P:piecemeal microautophagy of the nucleus"/>
    <property type="evidence" value="ECO:0007669"/>
    <property type="project" value="TreeGrafter"/>
</dbReference>
<protein>
    <recommendedName>
        <fullName evidence="2 6">Ubiquitin-like protein ATG12</fullName>
    </recommendedName>
</protein>
<keyword evidence="4 6" id="KW-0833">Ubl conjugation pathway</keyword>
<dbReference type="Proteomes" id="UP001320420">
    <property type="component" value="Unassembled WGS sequence"/>
</dbReference>
<dbReference type="GO" id="GO:0000421">
    <property type="term" value="C:autophagosome membrane"/>
    <property type="evidence" value="ECO:0007669"/>
    <property type="project" value="TreeGrafter"/>
</dbReference>
<dbReference type="GO" id="GO:0000422">
    <property type="term" value="P:autophagy of mitochondrion"/>
    <property type="evidence" value="ECO:0007669"/>
    <property type="project" value="TreeGrafter"/>
</dbReference>
<dbReference type="AlphaFoldDB" id="A0AAN9UQL6"/>
<dbReference type="InterPro" id="IPR029071">
    <property type="entry name" value="Ubiquitin-like_domsf"/>
</dbReference>
<evidence type="ECO:0000256" key="4">
    <source>
        <dbReference type="ARBA" id="ARBA00022786"/>
    </source>
</evidence>
<keyword evidence="6" id="KW-0813">Transport</keyword>
<reference evidence="8 9" key="1">
    <citation type="submission" date="2024-02" db="EMBL/GenBank/DDBJ databases">
        <title>De novo assembly and annotation of 12 fungi associated with fruit tree decline syndrome in Ontario, Canada.</title>
        <authorList>
            <person name="Sulman M."/>
            <person name="Ellouze W."/>
            <person name="Ilyukhin E."/>
        </authorList>
    </citation>
    <scope>NUCLEOTIDE SEQUENCE [LARGE SCALE GENOMIC DNA]</scope>
    <source>
        <strain evidence="8 9">M11/M66-122</strain>
    </source>
</reference>
<dbReference type="GO" id="GO:0061723">
    <property type="term" value="P:glycophagy"/>
    <property type="evidence" value="ECO:0007669"/>
    <property type="project" value="TreeGrafter"/>
</dbReference>
<comment type="function">
    <text evidence="6">Ubiquitin-like protein involved in cytoplasm to vacuole transport (Cvt), autophagy vesicles formation, mitophagy, and nucleophagy.</text>
</comment>
<evidence type="ECO:0000256" key="7">
    <source>
        <dbReference type="SAM" id="MobiDB-lite"/>
    </source>
</evidence>
<sequence length="189" mass="20227">MEYPEAPSRSPSPAHAKNSTPDANNNNNNNNNNPAGDPDPDTNATEDVPDQEEDRPPSPDLPLTMTASAVLTSLPRDASAALRDADADADADRKVLVRFKAVGGGAPQLRREVRRVGAAQRFEAVVAHLRRALRLAAGDGLFLYVNSAFAPALDEVVGNLHRLLDDMPSCFKDSNDQLIVAYSITPAFG</sequence>
<comment type="caution">
    <text evidence="8">The sequence shown here is derived from an EMBL/GenBank/DDBJ whole genome shotgun (WGS) entry which is preliminary data.</text>
</comment>
<evidence type="ECO:0000256" key="3">
    <source>
        <dbReference type="ARBA" id="ARBA00022499"/>
    </source>
</evidence>
<evidence type="ECO:0000313" key="9">
    <source>
        <dbReference type="Proteomes" id="UP001320420"/>
    </source>
</evidence>
<dbReference type="GO" id="GO:0000045">
    <property type="term" value="P:autophagosome assembly"/>
    <property type="evidence" value="ECO:0007669"/>
    <property type="project" value="InterPro"/>
</dbReference>
<dbReference type="PANTHER" id="PTHR13385">
    <property type="entry name" value="AUTOPHAGY PROTEIN 12"/>
    <property type="match status" value="1"/>
</dbReference>
<dbReference type="InterPro" id="IPR007242">
    <property type="entry name" value="Atg12"/>
</dbReference>
<comment type="subunit">
    <text evidence="6">Forms a conjugate with ATG5.</text>
</comment>
<proteinExistence type="inferred from homology"/>
<dbReference type="SUPFAM" id="SSF54236">
    <property type="entry name" value="Ubiquitin-like"/>
    <property type="match status" value="1"/>
</dbReference>
<dbReference type="Pfam" id="PF04110">
    <property type="entry name" value="APG12"/>
    <property type="match status" value="1"/>
</dbReference>
<keyword evidence="6" id="KW-0653">Protein transport</keyword>
<dbReference type="Gene3D" id="3.10.20.90">
    <property type="entry name" value="Phosphatidylinositol 3-kinase Catalytic Subunit, Chain A, domain 1"/>
    <property type="match status" value="1"/>
</dbReference>
<dbReference type="CDD" id="cd01612">
    <property type="entry name" value="Ubl_ATG12"/>
    <property type="match status" value="1"/>
</dbReference>
<dbReference type="PANTHER" id="PTHR13385:SF0">
    <property type="entry name" value="UBIQUITIN-LIKE PROTEIN ATG12"/>
    <property type="match status" value="1"/>
</dbReference>
<feature type="compositionally biased region" description="Low complexity" evidence="7">
    <location>
        <begin position="20"/>
        <end position="45"/>
    </location>
</feature>
<evidence type="ECO:0000313" key="8">
    <source>
        <dbReference type="EMBL" id="KAK7752246.1"/>
    </source>
</evidence>
<dbReference type="GO" id="GO:0015031">
    <property type="term" value="P:protein transport"/>
    <property type="evidence" value="ECO:0007669"/>
    <property type="project" value="UniProtKB-KW"/>
</dbReference>
<keyword evidence="9" id="KW-1185">Reference proteome</keyword>
<evidence type="ECO:0000256" key="1">
    <source>
        <dbReference type="ARBA" id="ARBA00007778"/>
    </source>
</evidence>
<organism evidence="8 9">
    <name type="scientific">Diatrype stigma</name>
    <dbReference type="NCBI Taxonomy" id="117547"/>
    <lineage>
        <taxon>Eukaryota</taxon>
        <taxon>Fungi</taxon>
        <taxon>Dikarya</taxon>
        <taxon>Ascomycota</taxon>
        <taxon>Pezizomycotina</taxon>
        <taxon>Sordariomycetes</taxon>
        <taxon>Xylariomycetidae</taxon>
        <taxon>Xylariales</taxon>
        <taxon>Diatrypaceae</taxon>
        <taxon>Diatrype</taxon>
    </lineage>
</organism>
<evidence type="ECO:0000256" key="2">
    <source>
        <dbReference type="ARBA" id="ARBA00015875"/>
    </source>
</evidence>
<feature type="region of interest" description="Disordered" evidence="7">
    <location>
        <begin position="1"/>
        <end position="63"/>
    </location>
</feature>
<name>A0AAN9UQL6_9PEZI</name>
<evidence type="ECO:0000256" key="5">
    <source>
        <dbReference type="ARBA" id="ARBA00023006"/>
    </source>
</evidence>
<keyword evidence="6" id="KW-0472">Membrane</keyword>
<dbReference type="GO" id="GO:0097352">
    <property type="term" value="P:autophagosome maturation"/>
    <property type="evidence" value="ECO:0007669"/>
    <property type="project" value="TreeGrafter"/>
</dbReference>
<dbReference type="GO" id="GO:0034274">
    <property type="term" value="C:Atg12-Atg5-Atg16 complex"/>
    <property type="evidence" value="ECO:0007669"/>
    <property type="project" value="TreeGrafter"/>
</dbReference>
<keyword evidence="5 6" id="KW-0072">Autophagy</keyword>
<comment type="similarity">
    <text evidence="1 6">Belongs to the ATG12 family.</text>
</comment>
<accession>A0AAN9UQL6</accession>
<keyword evidence="3 6" id="KW-1017">Isopeptide bond</keyword>